<dbReference type="AlphaFoldDB" id="A0A9D2IVK4"/>
<gene>
    <name evidence="3" type="ORF">H9812_04585</name>
</gene>
<reference evidence="3" key="2">
    <citation type="submission" date="2021-04" db="EMBL/GenBank/DDBJ databases">
        <authorList>
            <person name="Gilroy R."/>
        </authorList>
    </citation>
    <scope>NUCLEOTIDE SEQUENCE</scope>
    <source>
        <strain evidence="3">CHK33-5263</strain>
    </source>
</reference>
<dbReference type="InterPro" id="IPR010982">
    <property type="entry name" value="Lambda_DNA-bd_dom_sf"/>
</dbReference>
<dbReference type="InterPro" id="IPR001387">
    <property type="entry name" value="Cro/C1-type_HTH"/>
</dbReference>
<feature type="region of interest" description="Disordered" evidence="1">
    <location>
        <begin position="63"/>
        <end position="82"/>
    </location>
</feature>
<dbReference type="Proteomes" id="UP000824044">
    <property type="component" value="Unassembled WGS sequence"/>
</dbReference>
<feature type="domain" description="HTH cro/C1-type" evidence="2">
    <location>
        <begin position="5"/>
        <end position="51"/>
    </location>
</feature>
<dbReference type="SUPFAM" id="SSF47413">
    <property type="entry name" value="lambda repressor-like DNA-binding domains"/>
    <property type="match status" value="1"/>
</dbReference>
<accession>A0A9D2IVK4</accession>
<sequence>MLIEGVSQHILSSAANVQRKSVSNWLRGINYPRYDALIRVADYFRISTDYLIGINNTAELEKTQQTPHFTRCSTESNLAEKD</sequence>
<dbReference type="CDD" id="cd00093">
    <property type="entry name" value="HTH_XRE"/>
    <property type="match status" value="1"/>
</dbReference>
<comment type="caution">
    <text evidence="3">The sequence shown here is derived from an EMBL/GenBank/DDBJ whole genome shotgun (WGS) entry which is preliminary data.</text>
</comment>
<proteinExistence type="predicted"/>
<organism evidence="3 4">
    <name type="scientific">Candidatus Gallimonas intestinigallinarum</name>
    <dbReference type="NCBI Taxonomy" id="2838604"/>
    <lineage>
        <taxon>Bacteria</taxon>
        <taxon>Bacillati</taxon>
        <taxon>Bacillota</taxon>
        <taxon>Clostridia</taxon>
        <taxon>Candidatus Gallimonas</taxon>
    </lineage>
</organism>
<dbReference type="Pfam" id="PF01381">
    <property type="entry name" value="HTH_3"/>
    <property type="match status" value="1"/>
</dbReference>
<dbReference type="PROSITE" id="PS50943">
    <property type="entry name" value="HTH_CROC1"/>
    <property type="match status" value="1"/>
</dbReference>
<dbReference type="Gene3D" id="1.10.260.40">
    <property type="entry name" value="lambda repressor-like DNA-binding domains"/>
    <property type="match status" value="1"/>
</dbReference>
<evidence type="ECO:0000259" key="2">
    <source>
        <dbReference type="PROSITE" id="PS50943"/>
    </source>
</evidence>
<name>A0A9D2IVK4_9FIRM</name>
<dbReference type="EMBL" id="DXBS01000089">
    <property type="protein sequence ID" value="HIZ24734.1"/>
    <property type="molecule type" value="Genomic_DNA"/>
</dbReference>
<evidence type="ECO:0000313" key="3">
    <source>
        <dbReference type="EMBL" id="HIZ24734.1"/>
    </source>
</evidence>
<dbReference type="GO" id="GO:0003677">
    <property type="term" value="F:DNA binding"/>
    <property type="evidence" value="ECO:0007669"/>
    <property type="project" value="InterPro"/>
</dbReference>
<reference evidence="3" key="1">
    <citation type="journal article" date="2021" name="PeerJ">
        <title>Extensive microbial diversity within the chicken gut microbiome revealed by metagenomics and culture.</title>
        <authorList>
            <person name="Gilroy R."/>
            <person name="Ravi A."/>
            <person name="Getino M."/>
            <person name="Pursley I."/>
            <person name="Horton D.L."/>
            <person name="Alikhan N.F."/>
            <person name="Baker D."/>
            <person name="Gharbi K."/>
            <person name="Hall N."/>
            <person name="Watson M."/>
            <person name="Adriaenssens E.M."/>
            <person name="Foster-Nyarko E."/>
            <person name="Jarju S."/>
            <person name="Secka A."/>
            <person name="Antonio M."/>
            <person name="Oren A."/>
            <person name="Chaudhuri R.R."/>
            <person name="La Ragione R."/>
            <person name="Hildebrand F."/>
            <person name="Pallen M.J."/>
        </authorList>
    </citation>
    <scope>NUCLEOTIDE SEQUENCE</scope>
    <source>
        <strain evidence="3">CHK33-5263</strain>
    </source>
</reference>
<evidence type="ECO:0000313" key="4">
    <source>
        <dbReference type="Proteomes" id="UP000824044"/>
    </source>
</evidence>
<protein>
    <submittedName>
        <fullName evidence="3">Helix-turn-helix domain-containing protein</fullName>
    </submittedName>
</protein>
<evidence type="ECO:0000256" key="1">
    <source>
        <dbReference type="SAM" id="MobiDB-lite"/>
    </source>
</evidence>